<accession>Q240W1</accession>
<dbReference type="HOGENOM" id="CLU_032957_5_0_1"/>
<dbReference type="PANTHER" id="PTHR45856:SF25">
    <property type="entry name" value="FUNGAL LIPASE-LIKE DOMAIN-CONTAINING PROTEIN"/>
    <property type="match status" value="1"/>
</dbReference>
<dbReference type="ESTHER" id="tetts-q240w1">
    <property type="family name" value="Lipase_3"/>
</dbReference>
<dbReference type="Gene3D" id="3.40.50.1820">
    <property type="entry name" value="alpha/beta hydrolase"/>
    <property type="match status" value="1"/>
</dbReference>
<dbReference type="CDD" id="cd00519">
    <property type="entry name" value="Lipase_3"/>
    <property type="match status" value="1"/>
</dbReference>
<dbReference type="InterPro" id="IPR051218">
    <property type="entry name" value="Sec_MonoDiacylglyc_Lipase"/>
</dbReference>
<dbReference type="Pfam" id="PF01764">
    <property type="entry name" value="Lipase_3"/>
    <property type="match status" value="1"/>
</dbReference>
<dbReference type="PANTHER" id="PTHR45856">
    <property type="entry name" value="ALPHA/BETA-HYDROLASES SUPERFAMILY PROTEIN"/>
    <property type="match status" value="1"/>
</dbReference>
<name>Q240W1_TETTS</name>
<feature type="domain" description="Fungal lipase-type" evidence="1">
    <location>
        <begin position="99"/>
        <end position="236"/>
    </location>
</feature>
<dbReference type="KEGG" id="tet:TTHERM_00624220"/>
<dbReference type="AlphaFoldDB" id="Q240W1"/>
<dbReference type="GeneID" id="7828527"/>
<proteinExistence type="predicted"/>
<sequence>MSISKLKIALFSGSLLLILFSSVLLYKRNFLEYDELTEKFLDAYHYSKASYCEASQIHTWNCGGSCSYHQDLRSAQVFNNKEFQSQAYCGYDIKAQSVIVAFRGTDQVQNWLSNINFVPVKYLNDQCKDCKIHQGFMNILDSIQFELNQCVINLKKQYNSTSILVTGHSLGGAMATLFAVQLKKLLMNKFQSFELITFGSPRVGNLEFVNYANSLFGNNSFRLVNKQDIVPHLPYNNLGFQHIGTEYWLFDEKDPFSFFICSSSEKGESSLCANSKLLNFSVKDHLHYFGIYSGCAAETQQDKEAEKQDQKNHQ</sequence>
<gene>
    <name evidence="2" type="ORF">TTHERM_00624220</name>
</gene>
<dbReference type="Proteomes" id="UP000009168">
    <property type="component" value="Unassembled WGS sequence"/>
</dbReference>
<dbReference type="EMBL" id="GG662540">
    <property type="protein sequence ID" value="EAS02303.1"/>
    <property type="molecule type" value="Genomic_DNA"/>
</dbReference>
<dbReference type="InParanoid" id="Q240W1"/>
<reference evidence="3" key="1">
    <citation type="journal article" date="2006" name="PLoS Biol.">
        <title>Macronuclear genome sequence of the ciliate Tetrahymena thermophila, a model eukaryote.</title>
        <authorList>
            <person name="Eisen J.A."/>
            <person name="Coyne R.S."/>
            <person name="Wu M."/>
            <person name="Wu D."/>
            <person name="Thiagarajan M."/>
            <person name="Wortman J.R."/>
            <person name="Badger J.H."/>
            <person name="Ren Q."/>
            <person name="Amedeo P."/>
            <person name="Jones K.M."/>
            <person name="Tallon L.J."/>
            <person name="Delcher A.L."/>
            <person name="Salzberg S.L."/>
            <person name="Silva J.C."/>
            <person name="Haas B.J."/>
            <person name="Majoros W.H."/>
            <person name="Farzad M."/>
            <person name="Carlton J.M."/>
            <person name="Smith R.K. Jr."/>
            <person name="Garg J."/>
            <person name="Pearlman R.E."/>
            <person name="Karrer K.M."/>
            <person name="Sun L."/>
            <person name="Manning G."/>
            <person name="Elde N.C."/>
            <person name="Turkewitz A.P."/>
            <person name="Asai D.J."/>
            <person name="Wilkes D.E."/>
            <person name="Wang Y."/>
            <person name="Cai H."/>
            <person name="Collins K."/>
            <person name="Stewart B.A."/>
            <person name="Lee S.R."/>
            <person name="Wilamowska K."/>
            <person name="Weinberg Z."/>
            <person name="Ruzzo W.L."/>
            <person name="Wloga D."/>
            <person name="Gaertig J."/>
            <person name="Frankel J."/>
            <person name="Tsao C.-C."/>
            <person name="Gorovsky M.A."/>
            <person name="Keeling P.J."/>
            <person name="Waller R.F."/>
            <person name="Patron N.J."/>
            <person name="Cherry J.M."/>
            <person name="Stover N.A."/>
            <person name="Krieger C.J."/>
            <person name="del Toro C."/>
            <person name="Ryder H.F."/>
            <person name="Williamson S.C."/>
            <person name="Barbeau R.A."/>
            <person name="Hamilton E.P."/>
            <person name="Orias E."/>
        </authorList>
    </citation>
    <scope>NUCLEOTIDE SEQUENCE [LARGE SCALE GENOMIC DNA]</scope>
    <source>
        <strain evidence="3">SB210</strain>
    </source>
</reference>
<organism evidence="2 3">
    <name type="scientific">Tetrahymena thermophila (strain SB210)</name>
    <dbReference type="NCBI Taxonomy" id="312017"/>
    <lineage>
        <taxon>Eukaryota</taxon>
        <taxon>Sar</taxon>
        <taxon>Alveolata</taxon>
        <taxon>Ciliophora</taxon>
        <taxon>Intramacronucleata</taxon>
        <taxon>Oligohymenophorea</taxon>
        <taxon>Hymenostomatida</taxon>
        <taxon>Tetrahymenina</taxon>
        <taxon>Tetrahymenidae</taxon>
        <taxon>Tetrahymena</taxon>
    </lineage>
</organism>
<evidence type="ECO:0000313" key="2">
    <source>
        <dbReference type="EMBL" id="EAS02303.1"/>
    </source>
</evidence>
<evidence type="ECO:0000259" key="1">
    <source>
        <dbReference type="Pfam" id="PF01764"/>
    </source>
</evidence>
<dbReference type="OrthoDB" id="283919at2759"/>
<dbReference type="GO" id="GO:0006629">
    <property type="term" value="P:lipid metabolic process"/>
    <property type="evidence" value="ECO:0007669"/>
    <property type="project" value="InterPro"/>
</dbReference>
<dbReference type="RefSeq" id="XP_001022548.1">
    <property type="nucleotide sequence ID" value="XM_001022548.1"/>
</dbReference>
<protein>
    <submittedName>
        <fullName evidence="2">Lipase family protein</fullName>
    </submittedName>
</protein>
<dbReference type="InterPro" id="IPR002921">
    <property type="entry name" value="Fungal_lipase-type"/>
</dbReference>
<dbReference type="eggNOG" id="KOG4569">
    <property type="taxonomic scope" value="Eukaryota"/>
</dbReference>
<dbReference type="InterPro" id="IPR029058">
    <property type="entry name" value="AB_hydrolase_fold"/>
</dbReference>
<dbReference type="SUPFAM" id="SSF53474">
    <property type="entry name" value="alpha/beta-Hydrolases"/>
    <property type="match status" value="1"/>
</dbReference>
<dbReference type="OMA" id="NTIRMTH"/>
<evidence type="ECO:0000313" key="3">
    <source>
        <dbReference type="Proteomes" id="UP000009168"/>
    </source>
</evidence>
<keyword evidence="3" id="KW-1185">Reference proteome</keyword>